<evidence type="ECO:0000313" key="1">
    <source>
        <dbReference type="EMBL" id="RXR30836.1"/>
    </source>
</evidence>
<protein>
    <submittedName>
        <fullName evidence="1">CopG family transcriptional regulator</fullName>
    </submittedName>
</protein>
<dbReference type="GO" id="GO:0006355">
    <property type="term" value="P:regulation of DNA-templated transcription"/>
    <property type="evidence" value="ECO:0007669"/>
    <property type="project" value="InterPro"/>
</dbReference>
<dbReference type="EMBL" id="SBKP01000001">
    <property type="protein sequence ID" value="RXR30836.1"/>
    <property type="molecule type" value="Genomic_DNA"/>
</dbReference>
<name>A0A4V1N440_9SPHN</name>
<dbReference type="AlphaFoldDB" id="A0A4V1N440"/>
<accession>A0A4V1N440</accession>
<dbReference type="Proteomes" id="UP000290958">
    <property type="component" value="Unassembled WGS sequence"/>
</dbReference>
<reference evidence="2" key="1">
    <citation type="submission" date="2019-01" db="EMBL/GenBank/DDBJ databases">
        <title>Cytophagaceae bacterium strain CAR-16.</title>
        <authorList>
            <person name="Chen W.-M."/>
        </authorList>
    </citation>
    <scope>NUCLEOTIDE SEQUENCE [LARGE SCALE GENOMIC DNA]</scope>
    <source>
        <strain evidence="2">CHR27</strain>
    </source>
</reference>
<keyword evidence="2" id="KW-1185">Reference proteome</keyword>
<proteinExistence type="predicted"/>
<dbReference type="InterPro" id="IPR010985">
    <property type="entry name" value="Ribbon_hlx_hlx"/>
</dbReference>
<dbReference type="OrthoDB" id="7451551at2"/>
<gene>
    <name evidence="1" type="ORF">EQG66_00645</name>
</gene>
<organism evidence="1 2">
    <name type="scientific">Sphingobium fluviale</name>
    <dbReference type="NCBI Taxonomy" id="2506423"/>
    <lineage>
        <taxon>Bacteria</taxon>
        <taxon>Pseudomonadati</taxon>
        <taxon>Pseudomonadota</taxon>
        <taxon>Alphaproteobacteria</taxon>
        <taxon>Sphingomonadales</taxon>
        <taxon>Sphingomonadaceae</taxon>
        <taxon>Sphingobium</taxon>
    </lineage>
</organism>
<evidence type="ECO:0000313" key="2">
    <source>
        <dbReference type="Proteomes" id="UP000290958"/>
    </source>
</evidence>
<sequence length="116" mass="12984">MTFCRRAPHWSNGMHRISVRVDDTLYLALQRRAQGANLSLSDFVRSILVQAADPRGRYIYSSQDELLGICIQILTLVATSIGERSPKVLERGMADATAVLKERGLLGPEQDREVRS</sequence>
<comment type="caution">
    <text evidence="1">The sequence shown here is derived from an EMBL/GenBank/DDBJ whole genome shotgun (WGS) entry which is preliminary data.</text>
</comment>
<dbReference type="SUPFAM" id="SSF47598">
    <property type="entry name" value="Ribbon-helix-helix"/>
    <property type="match status" value="1"/>
</dbReference>